<dbReference type="EMBL" id="QLQD01000060">
    <property type="protein sequence ID" value="RLU56345.1"/>
    <property type="molecule type" value="Genomic_DNA"/>
</dbReference>
<dbReference type="InterPro" id="IPR021701">
    <property type="entry name" value="DUF3284"/>
</dbReference>
<reference evidence="1 3" key="1">
    <citation type="journal article" date="2014" name="Genome Announc.">
        <title>Complete Genome Sequence of a Virulent Strain, Streptococcus iniae ISET0901, Isolated from Diseased Tilapia.</title>
        <authorList>
            <person name="Pridgeon J.W."/>
            <person name="Zhang D."/>
            <person name="Zhang L."/>
        </authorList>
    </citation>
    <scope>NUCLEOTIDE SEQUENCE [LARGE SCALE GENOMIC DNA]</scope>
    <source>
        <strain evidence="1 3">ISET0901</strain>
    </source>
</reference>
<keyword evidence="3" id="KW-1185">Reference proteome</keyword>
<organism evidence="2 4">
    <name type="scientific">Streptococcus iniae</name>
    <name type="common">Streptococcus shiloi</name>
    <dbReference type="NCBI Taxonomy" id="1346"/>
    <lineage>
        <taxon>Bacteria</taxon>
        <taxon>Bacillati</taxon>
        <taxon>Bacillota</taxon>
        <taxon>Bacilli</taxon>
        <taxon>Lactobacillales</taxon>
        <taxon>Streptococcaceae</taxon>
        <taxon>Streptococcus</taxon>
    </lineage>
</organism>
<dbReference type="SMR" id="A0A3L8GH38"/>
<evidence type="ECO:0000313" key="3">
    <source>
        <dbReference type="Proteomes" id="UP000025245"/>
    </source>
</evidence>
<dbReference type="Proteomes" id="UP000025245">
    <property type="component" value="Chromosome"/>
</dbReference>
<dbReference type="OrthoDB" id="2139539at2"/>
<dbReference type="CDD" id="cd07812">
    <property type="entry name" value="SRPBCC"/>
    <property type="match status" value="1"/>
</dbReference>
<protein>
    <submittedName>
        <fullName evidence="2">DUF3284 domain-containing protein</fullName>
    </submittedName>
</protein>
<dbReference type="Pfam" id="PF11687">
    <property type="entry name" value="DUF3284"/>
    <property type="match status" value="1"/>
</dbReference>
<dbReference type="KEGG" id="sio:DW64_06510"/>
<dbReference type="Proteomes" id="UP000269148">
    <property type="component" value="Unassembled WGS sequence"/>
</dbReference>
<gene>
    <name evidence="2" type="ORF">DIY07_06750</name>
    <name evidence="1" type="ORF">DQ08_06520</name>
</gene>
<reference evidence="2 4" key="2">
    <citation type="submission" date="2018-06" db="EMBL/GenBank/DDBJ databases">
        <title>Mutators as drivers of adaptation in pathogenic bacteria and a risk factor for host jumps and vaccine escape.</title>
        <authorList>
            <person name="Barnes A.C."/>
            <person name="Silayeva O."/>
        </authorList>
    </citation>
    <scope>NUCLEOTIDE SEQUENCE [LARGE SCALE GENOMIC DNA]</scope>
    <source>
        <strain evidence="2 4">QMA0445</strain>
    </source>
</reference>
<dbReference type="KEGG" id="siq:DQ08_06520"/>
<dbReference type="GeneID" id="35765776"/>
<proteinExistence type="predicted"/>
<accession>A0A3L8GH38</accession>
<dbReference type="EMBL" id="CP007586">
    <property type="protein sequence ID" value="AHY16107.1"/>
    <property type="molecule type" value="Genomic_DNA"/>
</dbReference>
<evidence type="ECO:0000313" key="4">
    <source>
        <dbReference type="Proteomes" id="UP000269148"/>
    </source>
</evidence>
<evidence type="ECO:0000313" key="1">
    <source>
        <dbReference type="EMBL" id="AHY16107.1"/>
    </source>
</evidence>
<dbReference type="AlphaFoldDB" id="A0A3L8GH38"/>
<name>A0A3L8GH38_STRIN</name>
<sequence>MIIRKEVDVSRNQLFKAISLSLMEDYHQNTLTHLQPEQLREGLTYIKHYGKNNQHNVRVTVTAFEAPKKYAACFSSNRGLKQLSYRLEDLGHQKTAIVYEFEMISEDIFQKANQFLMQILLKKSLQKQTQAQLQALVNYAKTMV</sequence>
<dbReference type="RefSeq" id="WP_003101304.1">
    <property type="nucleotide sequence ID" value="NZ_CP010783.1"/>
</dbReference>
<dbReference type="KEGG" id="siz:SI82_06660"/>
<dbReference type="STRING" id="1346.BMF34_06560"/>
<evidence type="ECO:0000313" key="2">
    <source>
        <dbReference type="EMBL" id="RLU56345.1"/>
    </source>
</evidence>